<dbReference type="Proteomes" id="UP001162836">
    <property type="component" value="Unassembled WGS sequence"/>
</dbReference>
<dbReference type="CDD" id="cd16914">
    <property type="entry name" value="EcfT"/>
    <property type="match status" value="1"/>
</dbReference>
<evidence type="ECO:0000256" key="1">
    <source>
        <dbReference type="ARBA" id="ARBA00004141"/>
    </source>
</evidence>
<feature type="transmembrane region" description="Helical" evidence="6">
    <location>
        <begin position="37"/>
        <end position="55"/>
    </location>
</feature>
<comment type="subcellular location">
    <subcellularLocation>
        <location evidence="1">Membrane</location>
        <topology evidence="1">Multi-pass membrane protein</topology>
    </subcellularLocation>
</comment>
<dbReference type="PANTHER" id="PTHR34857:SF2">
    <property type="entry name" value="SLL0384 PROTEIN"/>
    <property type="match status" value="1"/>
</dbReference>
<protein>
    <submittedName>
        <fullName evidence="7">Energy-coupling factor transporter transmembrane protein EcfT</fullName>
    </submittedName>
</protein>
<evidence type="ECO:0000256" key="3">
    <source>
        <dbReference type="ARBA" id="ARBA00022692"/>
    </source>
</evidence>
<comment type="caution">
    <text evidence="7">The sequence shown here is derived from an EMBL/GenBank/DDBJ whole genome shotgun (WGS) entry which is preliminary data.</text>
</comment>
<dbReference type="EMBL" id="JAJODE010000007">
    <property type="protein sequence ID" value="MCD4838038.1"/>
    <property type="molecule type" value="Genomic_DNA"/>
</dbReference>
<gene>
    <name evidence="7" type="ORF">LRS37_03975</name>
</gene>
<name>A0ABS8QFY8_9BACI</name>
<proteinExistence type="predicted"/>
<evidence type="ECO:0000313" key="7">
    <source>
        <dbReference type="EMBL" id="MCD4838038.1"/>
    </source>
</evidence>
<evidence type="ECO:0000256" key="6">
    <source>
        <dbReference type="SAM" id="Phobius"/>
    </source>
</evidence>
<keyword evidence="2" id="KW-1003">Cell membrane</keyword>
<feature type="transmembrane region" description="Helical" evidence="6">
    <location>
        <begin position="7"/>
        <end position="31"/>
    </location>
</feature>
<dbReference type="InterPro" id="IPR003339">
    <property type="entry name" value="ABC/ECF_trnsptr_transmembrane"/>
</dbReference>
<evidence type="ECO:0000256" key="5">
    <source>
        <dbReference type="ARBA" id="ARBA00023136"/>
    </source>
</evidence>
<reference evidence="7 8" key="1">
    <citation type="journal article" date="2023" name="Antonie Van Leeuwenhoek">
        <title>Unveiling the genomic potential of a novel thermostable glycoside hydrolases producing Neobacillus sedimentimangrovi UE25.</title>
        <authorList>
            <person name="Ejaz U."/>
            <person name="Saleem F."/>
            <person name="Rashid R."/>
            <person name="Hasan K.A."/>
            <person name="Syed M.N."/>
            <person name="Sohail M."/>
        </authorList>
    </citation>
    <scope>NUCLEOTIDE SEQUENCE [LARGE SCALE GENOMIC DNA]</scope>
    <source>
        <strain evidence="7 8">UE25</strain>
    </source>
</reference>
<feature type="transmembrane region" description="Helical" evidence="6">
    <location>
        <begin position="109"/>
        <end position="133"/>
    </location>
</feature>
<keyword evidence="4 6" id="KW-1133">Transmembrane helix</keyword>
<dbReference type="RefSeq" id="WP_231314269.1">
    <property type="nucleotide sequence ID" value="NZ_JAJODE010000007.1"/>
</dbReference>
<feature type="transmembrane region" description="Helical" evidence="6">
    <location>
        <begin position="62"/>
        <end position="80"/>
    </location>
</feature>
<keyword evidence="5 6" id="KW-0472">Membrane</keyword>
<organism evidence="7 8">
    <name type="scientific">Neobacillus sedimentimangrovi</name>
    <dbReference type="NCBI Taxonomy" id="2699460"/>
    <lineage>
        <taxon>Bacteria</taxon>
        <taxon>Bacillati</taxon>
        <taxon>Bacillota</taxon>
        <taxon>Bacilli</taxon>
        <taxon>Bacillales</taxon>
        <taxon>Bacillaceae</taxon>
        <taxon>Neobacillus</taxon>
    </lineage>
</organism>
<feature type="transmembrane region" description="Helical" evidence="6">
    <location>
        <begin position="227"/>
        <end position="242"/>
    </location>
</feature>
<sequence>MKANTSFLATLNPSCKLFAHLFVMFLLMSITNTKVTFFIWILAVLIGIFLGGWRITYFLKRLLPYFGFFVLIFWMMAAFGEGQETIWQWAWFHITKESLNHGLTIALRMLAFVTYGLLFTSTTDLTLFIMSLIHQCKLSPKWAYGLLAGLRFIPLFQSELNQMKTAHKVRGYKEKNGWKAFKRYALPLFTHGIRKSERIAIAMEARGFNGTKDRTYYRTTKIASRDWAYLLSLVSVVIGMTFL</sequence>
<keyword evidence="3 6" id="KW-0812">Transmembrane</keyword>
<evidence type="ECO:0000256" key="4">
    <source>
        <dbReference type="ARBA" id="ARBA00022989"/>
    </source>
</evidence>
<evidence type="ECO:0000313" key="8">
    <source>
        <dbReference type="Proteomes" id="UP001162836"/>
    </source>
</evidence>
<keyword evidence="8" id="KW-1185">Reference proteome</keyword>
<dbReference type="PANTHER" id="PTHR34857">
    <property type="entry name" value="SLL0384 PROTEIN"/>
    <property type="match status" value="1"/>
</dbReference>
<evidence type="ECO:0000256" key="2">
    <source>
        <dbReference type="ARBA" id="ARBA00022475"/>
    </source>
</evidence>
<dbReference type="Pfam" id="PF02361">
    <property type="entry name" value="CbiQ"/>
    <property type="match status" value="1"/>
</dbReference>
<accession>A0ABS8QFY8</accession>
<dbReference type="InterPro" id="IPR051611">
    <property type="entry name" value="ECF_transporter_component"/>
</dbReference>